<dbReference type="InterPro" id="IPR001268">
    <property type="entry name" value="NADH_UbQ_OxRdtase_30kDa_su"/>
</dbReference>
<reference evidence="3 4" key="1">
    <citation type="submission" date="2016-09" db="EMBL/GenBank/DDBJ databases">
        <title>Draft genome sequence for the type strain of Vulcanibacillus modesticaldus BR, a strictly anaerobic, moderately thermophilic, and nitrate-reducing bacterium from deep sea-hydrothermal vents of the Mid-Atlantic Ridge.</title>
        <authorList>
            <person name="Abin C.A."/>
            <person name="Hollibaugh J.T."/>
        </authorList>
    </citation>
    <scope>NUCLEOTIDE SEQUENCE [LARGE SCALE GENOMIC DNA]</scope>
    <source>
        <strain evidence="3 4">BR</strain>
    </source>
</reference>
<evidence type="ECO:0000259" key="2">
    <source>
        <dbReference type="Pfam" id="PF00329"/>
    </source>
</evidence>
<dbReference type="GO" id="GO:0008137">
    <property type="term" value="F:NADH dehydrogenase (ubiquinone) activity"/>
    <property type="evidence" value="ECO:0007669"/>
    <property type="project" value="InterPro"/>
</dbReference>
<evidence type="ECO:0000256" key="1">
    <source>
        <dbReference type="ARBA" id="ARBA00007569"/>
    </source>
</evidence>
<sequence>MSDEIKASSPKQAVLDTYVKIISEKVSENAIKEAYINEPNSHRPTLIIDKEYWHDVALVIRDDENMQFNYLMNLSGVDYEKYMEVAYHFYSFSRDEYLAVKVQTERDGGSVSTVIDIWPAADWQEREAYDLLGIGFTGREISRILLPDDWVGHPLRKDYVPHDEEV</sequence>
<feature type="domain" description="NADH:ubiquinone oxidoreductase 30kDa subunit" evidence="2">
    <location>
        <begin position="47"/>
        <end position="163"/>
    </location>
</feature>
<dbReference type="Gene3D" id="3.30.460.80">
    <property type="entry name" value="NADH:ubiquinone oxidoreductase, 30kDa subunit"/>
    <property type="match status" value="1"/>
</dbReference>
<dbReference type="AlphaFoldDB" id="A0A1D2YW13"/>
<comment type="caution">
    <text evidence="3">The sequence shown here is derived from an EMBL/GenBank/DDBJ whole genome shotgun (WGS) entry which is preliminary data.</text>
</comment>
<proteinExistence type="inferred from homology"/>
<dbReference type="STRING" id="337097.BHF71_01220"/>
<protein>
    <recommendedName>
        <fullName evidence="2">NADH:ubiquinone oxidoreductase 30kDa subunit domain-containing protein</fullName>
    </recommendedName>
</protein>
<dbReference type="SUPFAM" id="SSF143243">
    <property type="entry name" value="Nqo5-like"/>
    <property type="match status" value="1"/>
</dbReference>
<accession>A0A1D2YW13</accession>
<dbReference type="RefSeq" id="WP_069656313.1">
    <property type="nucleotide sequence ID" value="NZ_MIJF01000013.1"/>
</dbReference>
<comment type="similarity">
    <text evidence="1">Belongs to the complex I 30 kDa subunit family.</text>
</comment>
<name>A0A1D2YW13_9BACI</name>
<dbReference type="Pfam" id="PF00329">
    <property type="entry name" value="Complex1_30kDa"/>
    <property type="match status" value="1"/>
</dbReference>
<dbReference type="OrthoDB" id="9803286at2"/>
<dbReference type="Proteomes" id="UP000243739">
    <property type="component" value="Unassembled WGS sequence"/>
</dbReference>
<dbReference type="PANTHER" id="PTHR10884:SF14">
    <property type="entry name" value="NADH DEHYDROGENASE [UBIQUINONE] IRON-SULFUR PROTEIN 3, MITOCHONDRIAL"/>
    <property type="match status" value="1"/>
</dbReference>
<dbReference type="PANTHER" id="PTHR10884">
    <property type="entry name" value="NADH DEHYDROGENASE UBIQUINONE IRON-SULFUR PROTEIN 3"/>
    <property type="match status" value="1"/>
</dbReference>
<organism evidence="3 4">
    <name type="scientific">Vulcanibacillus modesticaldus</name>
    <dbReference type="NCBI Taxonomy" id="337097"/>
    <lineage>
        <taxon>Bacteria</taxon>
        <taxon>Bacillati</taxon>
        <taxon>Bacillota</taxon>
        <taxon>Bacilli</taxon>
        <taxon>Bacillales</taxon>
        <taxon>Bacillaceae</taxon>
        <taxon>Vulcanibacillus</taxon>
    </lineage>
</organism>
<evidence type="ECO:0000313" key="3">
    <source>
        <dbReference type="EMBL" id="OEF99826.1"/>
    </source>
</evidence>
<keyword evidence="4" id="KW-1185">Reference proteome</keyword>
<dbReference type="InterPro" id="IPR037232">
    <property type="entry name" value="NADH_quin_OxRdtase_su_C/D-like"/>
</dbReference>
<evidence type="ECO:0000313" key="4">
    <source>
        <dbReference type="Proteomes" id="UP000243739"/>
    </source>
</evidence>
<gene>
    <name evidence="3" type="ORF">BHF71_01220</name>
</gene>
<dbReference type="EMBL" id="MIJF01000013">
    <property type="protein sequence ID" value="OEF99826.1"/>
    <property type="molecule type" value="Genomic_DNA"/>
</dbReference>